<dbReference type="InterPro" id="IPR019056">
    <property type="entry name" value="Phage_TAC_6"/>
</dbReference>
<protein>
    <submittedName>
        <fullName evidence="1">Putative phage protein (TIGR02216 family)</fullName>
    </submittedName>
</protein>
<keyword evidence="2" id="KW-1185">Reference proteome</keyword>
<accession>A0A7W6GDL6</accession>
<evidence type="ECO:0000313" key="2">
    <source>
        <dbReference type="Proteomes" id="UP000528964"/>
    </source>
</evidence>
<gene>
    <name evidence="1" type="ORF">GGR24_000574</name>
</gene>
<proteinExistence type="predicted"/>
<dbReference type="EMBL" id="JACIDR010000001">
    <property type="protein sequence ID" value="MBB3971941.1"/>
    <property type="molecule type" value="Genomic_DNA"/>
</dbReference>
<name>A0A7W6GDL6_9HYPH</name>
<dbReference type="RefSeq" id="WP_343066172.1">
    <property type="nucleotide sequence ID" value="NZ_JACIDR010000001.1"/>
</dbReference>
<sequence length="55" mass="6072">MLRLSPDAFWRATPREIAAAAEGMFGRRTAAPLNCSELAALMARFPDRETIHAGR</sequence>
<organism evidence="1 2">
    <name type="scientific">Hansschlegelia beijingensis</name>
    <dbReference type="NCBI Taxonomy" id="1133344"/>
    <lineage>
        <taxon>Bacteria</taxon>
        <taxon>Pseudomonadati</taxon>
        <taxon>Pseudomonadota</taxon>
        <taxon>Alphaproteobacteria</taxon>
        <taxon>Hyphomicrobiales</taxon>
        <taxon>Methylopilaceae</taxon>
        <taxon>Hansschlegelia</taxon>
    </lineage>
</organism>
<dbReference type="Proteomes" id="UP000528964">
    <property type="component" value="Unassembled WGS sequence"/>
</dbReference>
<dbReference type="Pfam" id="PF09550">
    <property type="entry name" value="Phage_TAC_6"/>
    <property type="match status" value="1"/>
</dbReference>
<comment type="caution">
    <text evidence="1">The sequence shown here is derived from an EMBL/GenBank/DDBJ whole genome shotgun (WGS) entry which is preliminary data.</text>
</comment>
<reference evidence="1 2" key="1">
    <citation type="submission" date="2020-08" db="EMBL/GenBank/DDBJ databases">
        <title>Genomic Encyclopedia of Type Strains, Phase IV (KMG-IV): sequencing the most valuable type-strain genomes for metagenomic binning, comparative biology and taxonomic classification.</title>
        <authorList>
            <person name="Goeker M."/>
        </authorList>
    </citation>
    <scope>NUCLEOTIDE SEQUENCE [LARGE SCALE GENOMIC DNA]</scope>
    <source>
        <strain evidence="1 2">DSM 25481</strain>
    </source>
</reference>
<evidence type="ECO:0000313" key="1">
    <source>
        <dbReference type="EMBL" id="MBB3971941.1"/>
    </source>
</evidence>
<dbReference type="AlphaFoldDB" id="A0A7W6GDL6"/>